<feature type="transmembrane region" description="Helical" evidence="1">
    <location>
        <begin position="16"/>
        <end position="33"/>
    </location>
</feature>
<sequence length="210" mass="23336">MFKLQSVWQDLKGTKQFILIATLIFAISIYIGLTNENFARFLDTQMAAMGELVQQIDKSSNPTLSMLVFIFFNNAIKSVLVMFLGAFFGIVPIFFLVINGMLIGYIVKLTVDGQIAISLFDLIVKTLLPHGILEIPALILVAAYGLRLGKLLFHTMGALLTNHKKLDDIGSDYKETLKRCGVMALYATIVLFIASIIESTFTMWLASTIN</sequence>
<dbReference type="Proteomes" id="UP001596233">
    <property type="component" value="Unassembled WGS sequence"/>
</dbReference>
<protein>
    <submittedName>
        <fullName evidence="2">Stage II sporulation protein M</fullName>
    </submittedName>
</protein>
<keyword evidence="1" id="KW-1133">Transmembrane helix</keyword>
<comment type="caution">
    <text evidence="2">The sequence shown here is derived from an EMBL/GenBank/DDBJ whole genome shotgun (WGS) entry which is preliminary data.</text>
</comment>
<dbReference type="EMBL" id="JBHSTE010000009">
    <property type="protein sequence ID" value="MFC6335076.1"/>
    <property type="molecule type" value="Genomic_DNA"/>
</dbReference>
<dbReference type="RefSeq" id="WP_379238251.1">
    <property type="nucleotide sequence ID" value="NZ_JBHSTE010000009.1"/>
</dbReference>
<evidence type="ECO:0000256" key="1">
    <source>
        <dbReference type="SAM" id="Phobius"/>
    </source>
</evidence>
<keyword evidence="1" id="KW-0812">Transmembrane</keyword>
<keyword evidence="3" id="KW-1185">Reference proteome</keyword>
<dbReference type="InterPro" id="IPR002798">
    <property type="entry name" value="SpoIIM-like"/>
</dbReference>
<feature type="transmembrane region" description="Helical" evidence="1">
    <location>
        <begin position="79"/>
        <end position="107"/>
    </location>
</feature>
<dbReference type="PANTHER" id="PTHR35337:SF1">
    <property type="entry name" value="SLR1478 PROTEIN"/>
    <property type="match status" value="1"/>
</dbReference>
<evidence type="ECO:0000313" key="3">
    <source>
        <dbReference type="Proteomes" id="UP001596233"/>
    </source>
</evidence>
<dbReference type="PANTHER" id="PTHR35337">
    <property type="entry name" value="SLR1478 PROTEIN"/>
    <property type="match status" value="1"/>
</dbReference>
<accession>A0ABW1V9W4</accession>
<feature type="transmembrane region" description="Helical" evidence="1">
    <location>
        <begin position="127"/>
        <end position="146"/>
    </location>
</feature>
<dbReference type="Pfam" id="PF01944">
    <property type="entry name" value="SpoIIM"/>
    <property type="match status" value="1"/>
</dbReference>
<evidence type="ECO:0000313" key="2">
    <source>
        <dbReference type="EMBL" id="MFC6335076.1"/>
    </source>
</evidence>
<feature type="transmembrane region" description="Helical" evidence="1">
    <location>
        <begin position="184"/>
        <end position="206"/>
    </location>
</feature>
<proteinExistence type="predicted"/>
<organism evidence="2 3">
    <name type="scientific">Paenibacillus septentrionalis</name>
    <dbReference type="NCBI Taxonomy" id="429342"/>
    <lineage>
        <taxon>Bacteria</taxon>
        <taxon>Bacillati</taxon>
        <taxon>Bacillota</taxon>
        <taxon>Bacilli</taxon>
        <taxon>Bacillales</taxon>
        <taxon>Paenibacillaceae</taxon>
        <taxon>Paenibacillus</taxon>
    </lineage>
</organism>
<name>A0ABW1V9W4_9BACL</name>
<keyword evidence="1" id="KW-0472">Membrane</keyword>
<gene>
    <name evidence="2" type="ORF">ACFP56_20790</name>
</gene>
<reference evidence="3" key="1">
    <citation type="journal article" date="2019" name="Int. J. Syst. Evol. Microbiol.">
        <title>The Global Catalogue of Microorganisms (GCM) 10K type strain sequencing project: providing services to taxonomists for standard genome sequencing and annotation.</title>
        <authorList>
            <consortium name="The Broad Institute Genomics Platform"/>
            <consortium name="The Broad Institute Genome Sequencing Center for Infectious Disease"/>
            <person name="Wu L."/>
            <person name="Ma J."/>
        </authorList>
    </citation>
    <scope>NUCLEOTIDE SEQUENCE [LARGE SCALE GENOMIC DNA]</scope>
    <source>
        <strain evidence="3">PCU 280</strain>
    </source>
</reference>